<evidence type="ECO:0000313" key="10">
    <source>
        <dbReference type="Proteomes" id="UP001152766"/>
    </source>
</evidence>
<dbReference type="SUPFAM" id="SSF50249">
    <property type="entry name" value="Nucleic acid-binding proteins"/>
    <property type="match status" value="1"/>
</dbReference>
<dbReference type="AlphaFoldDB" id="A0A9X4LE94"/>
<evidence type="ECO:0000313" key="9">
    <source>
        <dbReference type="EMBL" id="MDG0861411.1"/>
    </source>
</evidence>
<feature type="binding site" evidence="7">
    <location>
        <position position="495"/>
    </location>
    <ligand>
        <name>L-aspartate</name>
        <dbReference type="ChEBI" id="CHEBI:29991"/>
    </ligand>
</feature>
<comment type="function">
    <text evidence="7">Aspartyl-tRNA synthetase with relaxed tRNA specificity since it is able to aspartylate not only its cognate tRNA(Asp) but also tRNA(Asn). Reaction proceeds in two steps: L-aspartate is first activated by ATP to form Asp-AMP and then transferred to the acceptor end of tRNA(Asp/Asn).</text>
</comment>
<feature type="domain" description="Aminoacyl-transfer RNA synthetases class-II family profile" evidence="8">
    <location>
        <begin position="139"/>
        <end position="561"/>
    </location>
</feature>
<dbReference type="InterPro" id="IPR047089">
    <property type="entry name" value="Asp-tRNA-ligase_1_N"/>
</dbReference>
<evidence type="ECO:0000256" key="4">
    <source>
        <dbReference type="ARBA" id="ARBA00022840"/>
    </source>
</evidence>
<dbReference type="GO" id="GO:0006422">
    <property type="term" value="P:aspartyl-tRNA aminoacylation"/>
    <property type="evidence" value="ECO:0007669"/>
    <property type="project" value="UniProtKB-UniRule"/>
</dbReference>
<comment type="similarity">
    <text evidence="1 7">Belongs to the class-II aminoacyl-tRNA synthetase family. Type 1 subfamily.</text>
</comment>
<gene>
    <name evidence="7 9" type="primary">aspS</name>
    <name evidence="9" type="ORF">EXJ73_02840</name>
</gene>
<keyword evidence="4 7" id="KW-0067">ATP-binding</keyword>
<dbReference type="Pfam" id="PF02938">
    <property type="entry name" value="GAD"/>
    <property type="match status" value="1"/>
</dbReference>
<evidence type="ECO:0000256" key="7">
    <source>
        <dbReference type="HAMAP-Rule" id="MF_00044"/>
    </source>
</evidence>
<dbReference type="PROSITE" id="PS50862">
    <property type="entry name" value="AA_TRNA_LIGASE_II"/>
    <property type="match status" value="1"/>
</dbReference>
<dbReference type="InterPro" id="IPR002312">
    <property type="entry name" value="Asp/Asn-tRNA-synth_IIb"/>
</dbReference>
<feature type="binding site" evidence="7">
    <location>
        <position position="488"/>
    </location>
    <ligand>
        <name>ATP</name>
        <dbReference type="ChEBI" id="CHEBI:30616"/>
    </ligand>
</feature>
<feature type="binding site" evidence="7">
    <location>
        <begin position="218"/>
        <end position="220"/>
    </location>
    <ligand>
        <name>ATP</name>
        <dbReference type="ChEBI" id="CHEBI:30616"/>
    </ligand>
</feature>
<feature type="region of interest" description="Aspartate" evidence="7">
    <location>
        <begin position="196"/>
        <end position="199"/>
    </location>
</feature>
<dbReference type="PANTHER" id="PTHR22594:SF5">
    <property type="entry name" value="ASPARTATE--TRNA LIGASE, MITOCHONDRIAL"/>
    <property type="match status" value="1"/>
</dbReference>
<evidence type="ECO:0000256" key="3">
    <source>
        <dbReference type="ARBA" id="ARBA00022741"/>
    </source>
</evidence>
<dbReference type="Gene3D" id="2.40.50.140">
    <property type="entry name" value="Nucleic acid-binding proteins"/>
    <property type="match status" value="1"/>
</dbReference>
<dbReference type="HAMAP" id="MF_00044">
    <property type="entry name" value="Asp_tRNA_synth_type1"/>
    <property type="match status" value="1"/>
</dbReference>
<dbReference type="GO" id="GO:0005737">
    <property type="term" value="C:cytoplasm"/>
    <property type="evidence" value="ECO:0007669"/>
    <property type="project" value="UniProtKB-SubCell"/>
</dbReference>
<comment type="catalytic activity">
    <reaction evidence="7">
        <text>tRNA(Asx) + L-aspartate + ATP = L-aspartyl-tRNA(Asx) + AMP + diphosphate</text>
        <dbReference type="Rhea" id="RHEA:18349"/>
        <dbReference type="Rhea" id="RHEA-COMP:9710"/>
        <dbReference type="Rhea" id="RHEA-COMP:9711"/>
        <dbReference type="ChEBI" id="CHEBI:29991"/>
        <dbReference type="ChEBI" id="CHEBI:30616"/>
        <dbReference type="ChEBI" id="CHEBI:33019"/>
        <dbReference type="ChEBI" id="CHEBI:78442"/>
        <dbReference type="ChEBI" id="CHEBI:78516"/>
        <dbReference type="ChEBI" id="CHEBI:456215"/>
        <dbReference type="EC" id="6.1.1.23"/>
    </reaction>
</comment>
<dbReference type="NCBIfam" id="NF001750">
    <property type="entry name" value="PRK00476.1"/>
    <property type="match status" value="1"/>
</dbReference>
<feature type="binding site" evidence="7">
    <location>
        <position position="172"/>
    </location>
    <ligand>
        <name>L-aspartate</name>
        <dbReference type="ChEBI" id="CHEBI:29991"/>
    </ligand>
</feature>
<feature type="site" description="Important for tRNA non-discrimination" evidence="7">
    <location>
        <position position="81"/>
    </location>
</feature>
<dbReference type="InterPro" id="IPR004524">
    <property type="entry name" value="Asp-tRNA-ligase_1"/>
</dbReference>
<sequence>MRTCYAGQVSEKLLDQTVTLMGWAHRRRDHGGVIFIDLRDREGLVQIVCDPDRADSFKIAEDVRSEFCLKIIGKVRARPAGTENAGLVSGKVEVLCHEIEVLNPSVPIPFQIDEENLSETTRLTHRVLDLRRPYMQNNLMLRYRVAMEVRKFLDEHGFIDIETPMLTKSTPEGARDYLVPSRVHDGHFFALPQSPQLFKQLLMVAGFDRYYQITKCFRDEDLRADRQPEFTQIDIETSFLTEEEIRSMFEGMIRHVFRKALNVELGDYPVMKYAEAMHRFGSDKPDLRVKLEFTELTDAMTTVDFKVFSGPATTPGGRVVALRVPKGAAMSRGEIDAYTEFVKIYGAKGLAWIKVNEVAKGREGLQSPIVKNLHDEAVAEVLKRTGAQDGDLIFFGADKAKVVNDAIGALRLKVGHSEFGKANGLFEDKWAPLWVVDFPMFEHDEENNRWAAVHHPFTAPKDGHEDLMVSDPGQCIAKAYDMVLNGWELGGGSVRIHRAEVQAKVFEALNISAEDQRIKFGFLLDALQYGAPPHGGLAFGLDRIVTMMTKADSIRDVIAFPKTQRAQCLLTGAPSLVDEKQLRELHIRLRNAAAAAQ</sequence>
<dbReference type="GO" id="GO:0005524">
    <property type="term" value="F:ATP binding"/>
    <property type="evidence" value="ECO:0007669"/>
    <property type="project" value="UniProtKB-UniRule"/>
</dbReference>
<dbReference type="InterPro" id="IPR045864">
    <property type="entry name" value="aa-tRNA-synth_II/BPL/LPL"/>
</dbReference>
<dbReference type="InterPro" id="IPR004365">
    <property type="entry name" value="NA-bd_OB_tRNA"/>
</dbReference>
<feature type="site" description="Important for tRNA non-discrimination" evidence="7">
    <location>
        <position position="30"/>
    </location>
</feature>
<feature type="binding site" evidence="7">
    <location>
        <position position="218"/>
    </location>
    <ligand>
        <name>L-aspartate</name>
        <dbReference type="ChEBI" id="CHEBI:29991"/>
    </ligand>
</feature>
<dbReference type="GO" id="GO:0004815">
    <property type="term" value="F:aspartate-tRNA ligase activity"/>
    <property type="evidence" value="ECO:0007669"/>
    <property type="project" value="UniProtKB-UniRule"/>
</dbReference>
<dbReference type="InterPro" id="IPR012340">
    <property type="entry name" value="NA-bd_OB-fold"/>
</dbReference>
<dbReference type="InterPro" id="IPR004364">
    <property type="entry name" value="Aa-tRNA-synt_II"/>
</dbReference>
<keyword evidence="3 7" id="KW-0547">Nucleotide-binding</keyword>
<comment type="subunit">
    <text evidence="7">Homodimer.</text>
</comment>
<comment type="subcellular location">
    <subcellularLocation>
        <location evidence="7">Cytoplasm</location>
    </subcellularLocation>
</comment>
<dbReference type="EMBL" id="SGUG01000003">
    <property type="protein sequence ID" value="MDG0861411.1"/>
    <property type="molecule type" value="Genomic_DNA"/>
</dbReference>
<evidence type="ECO:0000256" key="1">
    <source>
        <dbReference type="ARBA" id="ARBA00006303"/>
    </source>
</evidence>
<dbReference type="InterPro" id="IPR029351">
    <property type="entry name" value="GAD_dom"/>
</dbReference>
<evidence type="ECO:0000259" key="8">
    <source>
        <dbReference type="PROSITE" id="PS50862"/>
    </source>
</evidence>
<evidence type="ECO:0000256" key="6">
    <source>
        <dbReference type="ARBA" id="ARBA00023146"/>
    </source>
</evidence>
<dbReference type="PANTHER" id="PTHR22594">
    <property type="entry name" value="ASPARTYL/LYSYL-TRNA SYNTHETASE"/>
    <property type="match status" value="1"/>
</dbReference>
<keyword evidence="6 7" id="KW-0030">Aminoacyl-tRNA synthetase</keyword>
<keyword evidence="5 7" id="KW-0648">Protein biosynthesis</keyword>
<dbReference type="Gene3D" id="3.30.930.10">
    <property type="entry name" value="Bira Bifunctional Protein, Domain 2"/>
    <property type="match status" value="1"/>
</dbReference>
<dbReference type="Pfam" id="PF01336">
    <property type="entry name" value="tRNA_anti-codon"/>
    <property type="match status" value="1"/>
</dbReference>
<dbReference type="CDD" id="cd00777">
    <property type="entry name" value="AspRS_core"/>
    <property type="match status" value="1"/>
</dbReference>
<accession>A0A9X4LE94</accession>
<evidence type="ECO:0000256" key="5">
    <source>
        <dbReference type="ARBA" id="ARBA00022917"/>
    </source>
</evidence>
<dbReference type="PRINTS" id="PR01042">
    <property type="entry name" value="TRNASYNTHASP"/>
</dbReference>
<dbReference type="InterPro" id="IPR006195">
    <property type="entry name" value="aa-tRNA-synth_II"/>
</dbReference>
<dbReference type="Pfam" id="PF00152">
    <property type="entry name" value="tRNA-synt_2"/>
    <property type="match status" value="1"/>
</dbReference>
<dbReference type="SUPFAM" id="SSF55261">
    <property type="entry name" value="GAD domain-like"/>
    <property type="match status" value="1"/>
</dbReference>
<feature type="binding site" evidence="7">
    <location>
        <position position="454"/>
    </location>
    <ligand>
        <name>L-aspartate</name>
        <dbReference type="ChEBI" id="CHEBI:29991"/>
    </ligand>
</feature>
<organism evidence="9 10">
    <name type="scientific">Pelomonas aquatica</name>
    <dbReference type="NCBI Taxonomy" id="431058"/>
    <lineage>
        <taxon>Bacteria</taxon>
        <taxon>Pseudomonadati</taxon>
        <taxon>Pseudomonadota</taxon>
        <taxon>Betaproteobacteria</taxon>
        <taxon>Burkholderiales</taxon>
        <taxon>Sphaerotilaceae</taxon>
        <taxon>Roseateles</taxon>
    </lineage>
</organism>
<keyword evidence="10" id="KW-1185">Reference proteome</keyword>
<dbReference type="InterPro" id="IPR047090">
    <property type="entry name" value="AspRS_core"/>
</dbReference>
<keyword evidence="2 7" id="KW-0436">Ligase</keyword>
<dbReference type="Gene3D" id="3.30.1360.30">
    <property type="entry name" value="GAD-like domain"/>
    <property type="match status" value="1"/>
</dbReference>
<name>A0A9X4LE94_9BURK</name>
<dbReference type="GO" id="GO:0050560">
    <property type="term" value="F:aspartate-tRNA(Asn) ligase activity"/>
    <property type="evidence" value="ECO:0007669"/>
    <property type="project" value="UniProtKB-EC"/>
</dbReference>
<dbReference type="RefSeq" id="WP_268147245.1">
    <property type="nucleotide sequence ID" value="NZ_JAPPUW010000002.1"/>
</dbReference>
<dbReference type="Proteomes" id="UP001152766">
    <property type="component" value="Unassembled WGS sequence"/>
</dbReference>
<evidence type="ECO:0000256" key="2">
    <source>
        <dbReference type="ARBA" id="ARBA00022598"/>
    </source>
</evidence>
<dbReference type="SUPFAM" id="SSF55681">
    <property type="entry name" value="Class II aaRS and biotin synthetases"/>
    <property type="match status" value="1"/>
</dbReference>
<feature type="binding site" evidence="7">
    <location>
        <begin position="540"/>
        <end position="543"/>
    </location>
    <ligand>
        <name>ATP</name>
        <dbReference type="ChEBI" id="CHEBI:30616"/>
    </ligand>
</feature>
<feature type="binding site" evidence="7">
    <location>
        <position position="227"/>
    </location>
    <ligand>
        <name>ATP</name>
        <dbReference type="ChEBI" id="CHEBI:30616"/>
    </ligand>
</feature>
<dbReference type="NCBIfam" id="TIGR00459">
    <property type="entry name" value="aspS_bact"/>
    <property type="match status" value="1"/>
</dbReference>
<dbReference type="CDD" id="cd04317">
    <property type="entry name" value="EcAspRS_like_N"/>
    <property type="match status" value="1"/>
</dbReference>
<reference evidence="9" key="1">
    <citation type="submission" date="2019-02" db="EMBL/GenBank/DDBJ databases">
        <title>Draft genome of the type strain Pelomonas aquatica CCUG 52575T.</title>
        <authorList>
            <person name="Gomila M."/>
            <person name="Lalucat J."/>
        </authorList>
    </citation>
    <scope>NUCLEOTIDE SEQUENCE</scope>
    <source>
        <strain evidence="9">CCUG 52575</strain>
    </source>
</reference>
<comment type="caution">
    <text evidence="9">The sequence shown here is derived from an EMBL/GenBank/DDBJ whole genome shotgun (WGS) entry which is preliminary data.</text>
</comment>
<dbReference type="InterPro" id="IPR004115">
    <property type="entry name" value="GAD-like_sf"/>
</dbReference>
<proteinExistence type="inferred from homology"/>
<protein>
    <recommendedName>
        <fullName evidence="7">Aspartate--tRNA(Asp/Asn) ligase</fullName>
        <ecNumber evidence="7">6.1.1.23</ecNumber>
    </recommendedName>
    <alternativeName>
        <fullName evidence="7">Aspartyl-tRNA synthetase</fullName>
        <shortName evidence="7">AspRS</shortName>
    </alternativeName>
    <alternativeName>
        <fullName evidence="7">Non-discriminating aspartyl-tRNA synthetase</fullName>
        <shortName evidence="7">ND-AspRS</shortName>
    </alternativeName>
</protein>
<dbReference type="EC" id="6.1.1.23" evidence="7"/>
<dbReference type="GO" id="GO:0003676">
    <property type="term" value="F:nucleic acid binding"/>
    <property type="evidence" value="ECO:0007669"/>
    <property type="project" value="InterPro"/>
</dbReference>
<keyword evidence="7" id="KW-0963">Cytoplasm</keyword>